<proteinExistence type="predicted"/>
<reference evidence="2" key="1">
    <citation type="journal article" date="2015" name="Nature">
        <title>Complex archaea that bridge the gap between prokaryotes and eukaryotes.</title>
        <authorList>
            <person name="Spang A."/>
            <person name="Saw J.H."/>
            <person name="Jorgensen S.L."/>
            <person name="Zaremba-Niedzwiedzka K."/>
            <person name="Martijn J."/>
            <person name="Lind A.E."/>
            <person name="van Eijk R."/>
            <person name="Schleper C."/>
            <person name="Guy L."/>
            <person name="Ettema T.J."/>
        </authorList>
    </citation>
    <scope>NUCLEOTIDE SEQUENCE</scope>
</reference>
<dbReference type="InterPro" id="IPR016440">
    <property type="entry name" value="Rubredoxin-O_OxRdtase"/>
</dbReference>
<dbReference type="GO" id="GO:0016491">
    <property type="term" value="F:oxidoreductase activity"/>
    <property type="evidence" value="ECO:0007669"/>
    <property type="project" value="InterPro"/>
</dbReference>
<dbReference type="SUPFAM" id="SSF52218">
    <property type="entry name" value="Flavoproteins"/>
    <property type="match status" value="1"/>
</dbReference>
<sequence length="400" mass="45355">MPAIEIKPDVYWIGVNDRTTDLFEGLWPITKEGVSYNSYLIDDEKKAIIDLTKSFKGDEYLDQIDGVIDISKIDFVVINHMEPDHSGLIRTLRRIAPRVTFLGSAKTKDMLESFFSIKENVRVVNDGDTLSLGKRTLKFFSTPFLHWPETMMTYEVSHRILFPCDAFGGYGAIRGAIFDDECKDFDFYQKEALRYYVNIVASFSARVLGAIEKLADLSIDVIAPSHGLIWRKNPSLIVNLYKKWAEYAVGKTEPGITLIYGSMYGFTESMMNAVARGISREDVPLEIFDASRTHASYILPSLWTKRGIMIGAPTYEVSMFPPVEAVLNMAAHKHIKNKKVAYFGSYGWSGGARKNLEKIIEPLKWELADTLEFKGCPTEEELKKGEEFGRRFAELIKKGT</sequence>
<evidence type="ECO:0000313" key="2">
    <source>
        <dbReference type="EMBL" id="KKN47239.1"/>
    </source>
</evidence>
<dbReference type="InterPro" id="IPR001279">
    <property type="entry name" value="Metallo-B-lactamas"/>
</dbReference>
<dbReference type="Pfam" id="PF19583">
    <property type="entry name" value="ODP"/>
    <property type="match status" value="1"/>
</dbReference>
<dbReference type="PANTHER" id="PTHR43717">
    <property type="entry name" value="ANAEROBIC NITRIC OXIDE REDUCTASE FLAVORUBREDOXIN"/>
    <property type="match status" value="1"/>
</dbReference>
<protein>
    <recommendedName>
        <fullName evidence="1">Flavodoxin-like domain-containing protein</fullName>
    </recommendedName>
</protein>
<feature type="domain" description="Flavodoxin-like" evidence="1">
    <location>
        <begin position="256"/>
        <end position="393"/>
    </location>
</feature>
<name>A0A0F9QXM4_9ZZZZ</name>
<dbReference type="EMBL" id="LAZR01001288">
    <property type="protein sequence ID" value="KKN47239.1"/>
    <property type="molecule type" value="Genomic_DNA"/>
</dbReference>
<dbReference type="PIRSF" id="PIRSF005243">
    <property type="entry name" value="ROO"/>
    <property type="match status" value="1"/>
</dbReference>
<dbReference type="Gene3D" id="3.60.15.10">
    <property type="entry name" value="Ribonuclease Z/Hydroxyacylglutathione hydrolase-like"/>
    <property type="match status" value="1"/>
</dbReference>
<dbReference type="InterPro" id="IPR008254">
    <property type="entry name" value="Flavodoxin/NO_synth"/>
</dbReference>
<dbReference type="GO" id="GO:0010181">
    <property type="term" value="F:FMN binding"/>
    <property type="evidence" value="ECO:0007669"/>
    <property type="project" value="InterPro"/>
</dbReference>
<dbReference type="InterPro" id="IPR036866">
    <property type="entry name" value="RibonucZ/Hydroxyglut_hydro"/>
</dbReference>
<gene>
    <name evidence="2" type="ORF">LCGC14_0664960</name>
</gene>
<dbReference type="PANTHER" id="PTHR43717:SF1">
    <property type="entry name" value="ANAEROBIC NITRIC OXIDE REDUCTASE FLAVORUBREDOXIN"/>
    <property type="match status" value="1"/>
</dbReference>
<dbReference type="InterPro" id="IPR045761">
    <property type="entry name" value="ODP_dom"/>
</dbReference>
<dbReference type="CDD" id="cd07709">
    <property type="entry name" value="flavodiiron_proteins_MBL-fold"/>
    <property type="match status" value="1"/>
</dbReference>
<dbReference type="Pfam" id="PF00258">
    <property type="entry name" value="Flavodoxin_1"/>
    <property type="match status" value="1"/>
</dbReference>
<dbReference type="PROSITE" id="PS50902">
    <property type="entry name" value="FLAVODOXIN_LIKE"/>
    <property type="match status" value="1"/>
</dbReference>
<evidence type="ECO:0000259" key="1">
    <source>
        <dbReference type="PROSITE" id="PS50902"/>
    </source>
</evidence>
<dbReference type="SMART" id="SM00849">
    <property type="entry name" value="Lactamase_B"/>
    <property type="match status" value="1"/>
</dbReference>
<dbReference type="GO" id="GO:0046872">
    <property type="term" value="F:metal ion binding"/>
    <property type="evidence" value="ECO:0007669"/>
    <property type="project" value="InterPro"/>
</dbReference>
<dbReference type="AlphaFoldDB" id="A0A0F9QXM4"/>
<accession>A0A0F9QXM4</accession>
<organism evidence="2">
    <name type="scientific">marine sediment metagenome</name>
    <dbReference type="NCBI Taxonomy" id="412755"/>
    <lineage>
        <taxon>unclassified sequences</taxon>
        <taxon>metagenomes</taxon>
        <taxon>ecological metagenomes</taxon>
    </lineage>
</organism>
<dbReference type="Gene3D" id="3.40.50.360">
    <property type="match status" value="1"/>
</dbReference>
<dbReference type="InterPro" id="IPR029039">
    <property type="entry name" value="Flavoprotein-like_sf"/>
</dbReference>
<dbReference type="SUPFAM" id="SSF56281">
    <property type="entry name" value="Metallo-hydrolase/oxidoreductase"/>
    <property type="match status" value="1"/>
</dbReference>
<dbReference type="GO" id="GO:0009055">
    <property type="term" value="F:electron transfer activity"/>
    <property type="evidence" value="ECO:0007669"/>
    <property type="project" value="InterPro"/>
</dbReference>
<comment type="caution">
    <text evidence="2">The sequence shown here is derived from an EMBL/GenBank/DDBJ whole genome shotgun (WGS) entry which is preliminary data.</text>
</comment>